<name>A0AC35TVX5_9BILA</name>
<proteinExistence type="predicted"/>
<reference evidence="2" key="1">
    <citation type="submission" date="2016-11" db="UniProtKB">
        <authorList>
            <consortium name="WormBaseParasite"/>
        </authorList>
    </citation>
    <scope>IDENTIFICATION</scope>
    <source>
        <strain evidence="2">KR3021</strain>
    </source>
</reference>
<sequence length="147" mass="16189">MNTYLNILLFVALATLVSGTCVPMSFDQNPVQGNSKATVRNSVDDVSERPCNMGNQEIQLKTDKGFHFNFEIDFAHNLLPNHAHISIFDGPKATGTRLCVIDDDDGDVKCPKSSSTNEITLSYIINNPIYSFLPQFSITAKSTKSSK</sequence>
<organism evidence="1 2">
    <name type="scientific">Rhabditophanes sp. KR3021</name>
    <dbReference type="NCBI Taxonomy" id="114890"/>
    <lineage>
        <taxon>Eukaryota</taxon>
        <taxon>Metazoa</taxon>
        <taxon>Ecdysozoa</taxon>
        <taxon>Nematoda</taxon>
        <taxon>Chromadorea</taxon>
        <taxon>Rhabditida</taxon>
        <taxon>Tylenchina</taxon>
        <taxon>Panagrolaimomorpha</taxon>
        <taxon>Strongyloidoidea</taxon>
        <taxon>Alloionematidae</taxon>
        <taxon>Rhabditophanes</taxon>
    </lineage>
</organism>
<dbReference type="WBParaSite" id="RSKR_0000487400.1">
    <property type="protein sequence ID" value="RSKR_0000487400.1"/>
    <property type="gene ID" value="RSKR_0000487400"/>
</dbReference>
<dbReference type="Proteomes" id="UP000095286">
    <property type="component" value="Unplaced"/>
</dbReference>
<evidence type="ECO:0000313" key="2">
    <source>
        <dbReference type="WBParaSite" id="RSKR_0000487400.1"/>
    </source>
</evidence>
<evidence type="ECO:0000313" key="1">
    <source>
        <dbReference type="Proteomes" id="UP000095286"/>
    </source>
</evidence>
<protein>
    <submittedName>
        <fullName evidence="2">Phosphatidylglycerol/phosphatidylinositol transfer protein</fullName>
    </submittedName>
</protein>
<accession>A0AC35TVX5</accession>